<sequence length="217" mass="22902">MKKINADVLSMIKTRPANSYKGTFGRIVLIGGNANFGGAIIMATMAAVYSGAGLVTTITDESNQSSLHSQVPEAMFQSINELNNAVDLIASADVIVIGPGLGTDVNSVNVLKTVFTAVTSNQTLIIDGSALTIIANGKIPLPKITTNVLTPHQMEWQRVVNIPIAEQNPEKNQRATDHLNAIVVVKSSRTQMYSPTEEPVENTVGTPAQATGGMGDT</sequence>
<dbReference type="PROSITE" id="PS01049">
    <property type="entry name" value="YJEF_C_1"/>
    <property type="match status" value="1"/>
</dbReference>
<accession>A0A401FK70</accession>
<dbReference type="Proteomes" id="UP000286974">
    <property type="component" value="Unassembled WGS sequence"/>
</dbReference>
<evidence type="ECO:0000256" key="1">
    <source>
        <dbReference type="ARBA" id="ARBA00022741"/>
    </source>
</evidence>
<dbReference type="Pfam" id="PF01256">
    <property type="entry name" value="Carb_kinase"/>
    <property type="match status" value="1"/>
</dbReference>
<dbReference type="GO" id="GO:0052856">
    <property type="term" value="F:NAD(P)HX epimerase activity"/>
    <property type="evidence" value="ECO:0007669"/>
    <property type="project" value="TreeGrafter"/>
</dbReference>
<dbReference type="InterPro" id="IPR017953">
    <property type="entry name" value="Carbohydrate_kinase_pred_CS"/>
</dbReference>
<feature type="region of interest" description="Disordered" evidence="6">
    <location>
        <begin position="192"/>
        <end position="217"/>
    </location>
</feature>
<dbReference type="InterPro" id="IPR000631">
    <property type="entry name" value="CARKD"/>
</dbReference>
<dbReference type="GO" id="GO:0110051">
    <property type="term" value="P:metabolite repair"/>
    <property type="evidence" value="ECO:0007669"/>
    <property type="project" value="TreeGrafter"/>
</dbReference>
<evidence type="ECO:0000256" key="3">
    <source>
        <dbReference type="ARBA" id="ARBA00022857"/>
    </source>
</evidence>
<dbReference type="PANTHER" id="PTHR12592">
    <property type="entry name" value="ATP-DEPENDENT (S)-NAD(P)H-HYDRATE DEHYDRATASE FAMILY MEMBER"/>
    <property type="match status" value="1"/>
</dbReference>
<gene>
    <name evidence="8" type="ORF">NBRC111893_910</name>
</gene>
<reference evidence="8 9" key="1">
    <citation type="submission" date="2017-11" db="EMBL/GenBank/DDBJ databases">
        <title>Draft Genome Sequence of Lactobacillus curieae NBRC 111893 isolated from Koso, a Japanese sugar-Vegetable Fermented Beverage.</title>
        <authorList>
            <person name="Chiou T.Y."/>
            <person name="Oshima K."/>
            <person name="Suda W."/>
            <person name="Hattori M."/>
            <person name="Takahashi T."/>
        </authorList>
    </citation>
    <scope>NUCLEOTIDE SEQUENCE [LARGE SCALE GENOMIC DNA]</scope>
    <source>
        <strain evidence="8 9">NBRC111893</strain>
    </source>
</reference>
<dbReference type="AlphaFoldDB" id="A0A401FK70"/>
<keyword evidence="2" id="KW-0067">ATP-binding</keyword>
<dbReference type="NCBIfam" id="TIGR00196">
    <property type="entry name" value="yjeF_cterm"/>
    <property type="match status" value="1"/>
</dbReference>
<evidence type="ECO:0000313" key="8">
    <source>
        <dbReference type="EMBL" id="GAY72764.1"/>
    </source>
</evidence>
<dbReference type="Gene3D" id="3.40.1190.20">
    <property type="match status" value="1"/>
</dbReference>
<comment type="caution">
    <text evidence="8">The sequence shown here is derived from an EMBL/GenBank/DDBJ whole genome shotgun (WGS) entry which is preliminary data.</text>
</comment>
<keyword evidence="1" id="KW-0547">Nucleotide-binding</keyword>
<evidence type="ECO:0000256" key="5">
    <source>
        <dbReference type="ARBA" id="ARBA00023239"/>
    </source>
</evidence>
<dbReference type="PANTHER" id="PTHR12592:SF0">
    <property type="entry name" value="ATP-DEPENDENT (S)-NAD(P)H-HYDRATE DEHYDRATASE"/>
    <property type="match status" value="1"/>
</dbReference>
<dbReference type="GO" id="GO:0005524">
    <property type="term" value="F:ATP binding"/>
    <property type="evidence" value="ECO:0007669"/>
    <property type="project" value="UniProtKB-KW"/>
</dbReference>
<dbReference type="GO" id="GO:0052855">
    <property type="term" value="F:ADP-dependent NAD(P)H-hydrate dehydratase activity"/>
    <property type="evidence" value="ECO:0007669"/>
    <property type="project" value="TreeGrafter"/>
</dbReference>
<name>A0A401FK70_9LACO</name>
<protein>
    <submittedName>
        <fullName evidence="8">NAD(P)HX dehydratase</fullName>
    </submittedName>
</protein>
<dbReference type="SUPFAM" id="SSF53613">
    <property type="entry name" value="Ribokinase-like"/>
    <property type="match status" value="1"/>
</dbReference>
<evidence type="ECO:0000256" key="4">
    <source>
        <dbReference type="ARBA" id="ARBA00023027"/>
    </source>
</evidence>
<evidence type="ECO:0000259" key="7">
    <source>
        <dbReference type="PROSITE" id="PS51383"/>
    </source>
</evidence>
<keyword evidence="5" id="KW-0456">Lyase</keyword>
<keyword evidence="4" id="KW-0520">NAD</keyword>
<dbReference type="CDD" id="cd01171">
    <property type="entry name" value="YXKO-related"/>
    <property type="match status" value="1"/>
</dbReference>
<feature type="domain" description="YjeF C-terminal" evidence="7">
    <location>
        <begin position="4"/>
        <end position="217"/>
    </location>
</feature>
<dbReference type="PROSITE" id="PS51383">
    <property type="entry name" value="YJEF_C_3"/>
    <property type="match status" value="1"/>
</dbReference>
<evidence type="ECO:0000313" key="9">
    <source>
        <dbReference type="Proteomes" id="UP000286974"/>
    </source>
</evidence>
<evidence type="ECO:0000256" key="2">
    <source>
        <dbReference type="ARBA" id="ARBA00022840"/>
    </source>
</evidence>
<evidence type="ECO:0000256" key="6">
    <source>
        <dbReference type="SAM" id="MobiDB-lite"/>
    </source>
</evidence>
<keyword evidence="9" id="KW-1185">Reference proteome</keyword>
<organism evidence="8 9">
    <name type="scientific">Lentilactobacillus kosonis</name>
    <dbReference type="NCBI Taxonomy" id="2810561"/>
    <lineage>
        <taxon>Bacteria</taxon>
        <taxon>Bacillati</taxon>
        <taxon>Bacillota</taxon>
        <taxon>Bacilli</taxon>
        <taxon>Lactobacillales</taxon>
        <taxon>Lactobacillaceae</taxon>
        <taxon>Lentilactobacillus</taxon>
    </lineage>
</organism>
<dbReference type="InterPro" id="IPR029056">
    <property type="entry name" value="Ribokinase-like"/>
</dbReference>
<dbReference type="EMBL" id="BEXA01000002">
    <property type="protein sequence ID" value="GAY72764.1"/>
    <property type="molecule type" value="Genomic_DNA"/>
</dbReference>
<keyword evidence="3" id="KW-0521">NADP</keyword>
<proteinExistence type="predicted"/>